<name>A0A0S2F5J4_LYSAN</name>
<proteinExistence type="predicted"/>
<gene>
    <name evidence="1" type="ORF">LA76x_0661</name>
</gene>
<dbReference type="PATRIC" id="fig|84531.7.peg.2796"/>
<organism evidence="1 2">
    <name type="scientific">Lysobacter antibioticus</name>
    <dbReference type="NCBI Taxonomy" id="84531"/>
    <lineage>
        <taxon>Bacteria</taxon>
        <taxon>Pseudomonadati</taxon>
        <taxon>Pseudomonadota</taxon>
        <taxon>Gammaproteobacteria</taxon>
        <taxon>Lysobacterales</taxon>
        <taxon>Lysobacteraceae</taxon>
        <taxon>Lysobacter</taxon>
    </lineage>
</organism>
<keyword evidence="2" id="KW-1185">Reference proteome</keyword>
<dbReference type="RefSeq" id="WP_057916566.1">
    <property type="nucleotide sequence ID" value="NZ_CP011129.1"/>
</dbReference>
<sequence length="91" mass="10033">MNPHPSDESCPRCGSAAALAPKLLLIDEAWVATPGKDPRMAYAADLRVDDVLPSHLREAPLQQFVEGCYCRNCGTGFVSEQALTAERRRYK</sequence>
<accession>A0A0S2F5J4</accession>
<evidence type="ECO:0000313" key="1">
    <source>
        <dbReference type="EMBL" id="ALN78822.1"/>
    </source>
</evidence>
<evidence type="ECO:0000313" key="2">
    <source>
        <dbReference type="Proteomes" id="UP000060787"/>
    </source>
</evidence>
<dbReference type="AlphaFoldDB" id="A0A0S2F5J4"/>
<dbReference type="OrthoDB" id="6892583at2"/>
<protein>
    <submittedName>
        <fullName evidence="1">Uncharacterized protein</fullName>
    </submittedName>
</protein>
<reference evidence="1 2" key="1">
    <citation type="journal article" date="2015" name="BMC Genomics">
        <title>Comparative genomics and metabolic profiling of the genus Lysobacter.</title>
        <authorList>
            <person name="de Bruijn I."/>
            <person name="Cheng X."/>
            <person name="de Jager V."/>
            <person name="Exposito R.G."/>
            <person name="Watrous J."/>
            <person name="Patel N."/>
            <person name="Postma J."/>
            <person name="Dorrestein P.C."/>
            <person name="Kobayashi D."/>
            <person name="Raaijmakers J.M."/>
        </authorList>
    </citation>
    <scope>NUCLEOTIDE SEQUENCE [LARGE SCALE GENOMIC DNA]</scope>
    <source>
        <strain evidence="1 2">76</strain>
    </source>
</reference>
<dbReference type="KEGG" id="laq:GLA29479_2856"/>
<dbReference type="Proteomes" id="UP000060787">
    <property type="component" value="Chromosome"/>
</dbReference>
<dbReference type="EMBL" id="CP011129">
    <property type="protein sequence ID" value="ALN78822.1"/>
    <property type="molecule type" value="Genomic_DNA"/>
</dbReference>
<dbReference type="KEGG" id="lab:LA76x_0661"/>